<protein>
    <submittedName>
        <fullName evidence="2">Uncharacterized protein</fullName>
    </submittedName>
</protein>
<evidence type="ECO:0000256" key="1">
    <source>
        <dbReference type="SAM" id="MobiDB-lite"/>
    </source>
</evidence>
<organism evidence="2 3">
    <name type="scientific">Sordaria macrospora</name>
    <dbReference type="NCBI Taxonomy" id="5147"/>
    <lineage>
        <taxon>Eukaryota</taxon>
        <taxon>Fungi</taxon>
        <taxon>Dikarya</taxon>
        <taxon>Ascomycota</taxon>
        <taxon>Pezizomycotina</taxon>
        <taxon>Sordariomycetes</taxon>
        <taxon>Sordariomycetidae</taxon>
        <taxon>Sordariales</taxon>
        <taxon>Sordariaceae</taxon>
        <taxon>Sordaria</taxon>
    </lineage>
</organism>
<evidence type="ECO:0000313" key="2">
    <source>
        <dbReference type="EMBL" id="KAA8632040.1"/>
    </source>
</evidence>
<proteinExistence type="predicted"/>
<dbReference type="Proteomes" id="UP000433876">
    <property type="component" value="Unassembled WGS sequence"/>
</dbReference>
<evidence type="ECO:0000313" key="3">
    <source>
        <dbReference type="Proteomes" id="UP000433876"/>
    </source>
</evidence>
<feature type="compositionally biased region" description="Low complexity" evidence="1">
    <location>
        <begin position="306"/>
        <end position="317"/>
    </location>
</feature>
<reference evidence="2 3" key="1">
    <citation type="submission" date="2017-07" db="EMBL/GenBank/DDBJ databases">
        <title>Genome sequence of the Sordaria macrospora wild type strain R19027.</title>
        <authorList>
            <person name="Nowrousian M."/>
            <person name="Teichert I."/>
            <person name="Kueck U."/>
        </authorList>
    </citation>
    <scope>NUCLEOTIDE SEQUENCE [LARGE SCALE GENOMIC DNA]</scope>
    <source>
        <strain evidence="2 3">R19027</strain>
        <tissue evidence="2">Mycelium</tissue>
    </source>
</reference>
<dbReference type="VEuPathDB" id="FungiDB:SMAC_05123"/>
<comment type="caution">
    <text evidence="2">The sequence shown here is derived from an EMBL/GenBank/DDBJ whole genome shotgun (WGS) entry which is preliminary data.</text>
</comment>
<dbReference type="AlphaFoldDB" id="A0A8S8ZST2"/>
<dbReference type="EMBL" id="NMPR01000063">
    <property type="protein sequence ID" value="KAA8632040.1"/>
    <property type="molecule type" value="Genomic_DNA"/>
</dbReference>
<gene>
    <name evidence="2" type="ORF">SMACR_05123</name>
</gene>
<name>A0A8S8ZST2_SORMA</name>
<sequence length="373" mass="42415">MNLPWRESVRESKFLRRSGESQGLHCTCYFRKHSRTYKAQNHFILYKVVTGTQLKNIRISIPGNFESMMSWNIDSLAEGPRRPEREPFLYNDATSDGDTGNGGASVGPHRRARKMLVFSTPDRELALAEYKWAVHRLDKSVGTVDGAKFAGGADVRILEIRIPMVEIDDLVEAKLAYFNQDPIESDVGNAMWQEMGILSTLKELIRPPSRFASFETVWWENRGPDIQEARRTIKPTLRAIKEGEWIVLGCPAVKRRAVWNLSLKFVSRKLIRKAAEEGTATSGKPEETTPTPTPTPTTNKDLPKTSSPSTSASSSFSGARLNTRQAFGMFFIYTGNPLKRVDEYVINITEDWMRKWLFERICYFESHEVVLGE</sequence>
<feature type="region of interest" description="Disordered" evidence="1">
    <location>
        <begin position="77"/>
        <end position="108"/>
    </location>
</feature>
<accession>A0A8S8ZST2</accession>
<feature type="region of interest" description="Disordered" evidence="1">
    <location>
        <begin position="276"/>
        <end position="317"/>
    </location>
</feature>